<dbReference type="SUPFAM" id="SSF53613">
    <property type="entry name" value="Ribokinase-like"/>
    <property type="match status" value="1"/>
</dbReference>
<reference evidence="1 2" key="1">
    <citation type="submission" date="2010-10" db="EMBL/GenBank/DDBJ databases">
        <authorList>
            <person name="Chen C."/>
            <person name="Kittichotirat W."/>
            <person name="Asikainen S."/>
            <person name="Bumgarner R."/>
        </authorList>
    </citation>
    <scope>NUCLEOTIDE SEQUENCE [LARGE SCALE GENOMIC DNA]</scope>
    <source>
        <strain evidence="1 2">SC1083</strain>
    </source>
</reference>
<dbReference type="Gene3D" id="3.40.1190.20">
    <property type="match status" value="1"/>
</dbReference>
<keyword evidence="1" id="KW-0418">Kinase</keyword>
<dbReference type="AlphaFoldDB" id="G4A7C6"/>
<comment type="caution">
    <text evidence="1">The sequence shown here is derived from an EMBL/GenBank/DDBJ whole genome shotgun (WGS) entry which is preliminary data.</text>
</comment>
<accession>G4A7C6</accession>
<evidence type="ECO:0000313" key="1">
    <source>
        <dbReference type="EMBL" id="EGY34330.1"/>
    </source>
</evidence>
<sequence>MLNQKIRVPGDAVVDLIPDGENHYLRCAGGAPANVAEVLAGALKFSEEELTLLTDAQTLDEASEKITALCPEN</sequence>
<protein>
    <submittedName>
        <fullName evidence="1">Fructokinase</fullName>
    </submittedName>
</protein>
<dbReference type="InterPro" id="IPR029056">
    <property type="entry name" value="Ribokinase-like"/>
</dbReference>
<proteinExistence type="predicted"/>
<dbReference type="SMR" id="G4A7C6"/>
<dbReference type="PATRIC" id="fig|907488.3.peg.706"/>
<gene>
    <name evidence="1" type="ORF">SC1083_0722</name>
</gene>
<keyword evidence="1" id="KW-0808">Transferase</keyword>
<dbReference type="EMBL" id="AEJM01000016">
    <property type="protein sequence ID" value="EGY34330.1"/>
    <property type="molecule type" value="Genomic_DNA"/>
</dbReference>
<name>G4A7C6_AGGAC</name>
<dbReference type="GO" id="GO:0016301">
    <property type="term" value="F:kinase activity"/>
    <property type="evidence" value="ECO:0007669"/>
    <property type="project" value="UniProtKB-KW"/>
</dbReference>
<organism evidence="1 2">
    <name type="scientific">Aggregatibacter actinomycetemcomitans serotype e str. SC1083</name>
    <dbReference type="NCBI Taxonomy" id="907488"/>
    <lineage>
        <taxon>Bacteria</taxon>
        <taxon>Pseudomonadati</taxon>
        <taxon>Pseudomonadota</taxon>
        <taxon>Gammaproteobacteria</taxon>
        <taxon>Pasteurellales</taxon>
        <taxon>Pasteurellaceae</taxon>
        <taxon>Aggregatibacter</taxon>
    </lineage>
</organism>
<dbReference type="Proteomes" id="UP000005508">
    <property type="component" value="Unassembled WGS sequence"/>
</dbReference>
<evidence type="ECO:0000313" key="2">
    <source>
        <dbReference type="Proteomes" id="UP000005508"/>
    </source>
</evidence>